<dbReference type="OrthoDB" id="272985at2759"/>
<dbReference type="STRING" id="29655.A0A0K9P8F6"/>
<evidence type="ECO:0000256" key="8">
    <source>
        <dbReference type="ARBA" id="ARBA00023235"/>
    </source>
</evidence>
<keyword evidence="2 9" id="KW-0227">DNA damage</keyword>
<dbReference type="Gene3D" id="2.30.30.940">
    <property type="match status" value="1"/>
</dbReference>
<dbReference type="PANTHER" id="PTHR47642:SF5">
    <property type="entry name" value="ATP-DEPENDENT DNA HELICASE"/>
    <property type="match status" value="1"/>
</dbReference>
<protein>
    <recommendedName>
        <fullName evidence="9">ATP-dependent DNA helicase</fullName>
        <ecNumber evidence="9">5.6.2.3</ecNumber>
    </recommendedName>
</protein>
<dbReference type="EMBL" id="LFYR01001054">
    <property type="protein sequence ID" value="KMZ65254.1"/>
    <property type="molecule type" value="Genomic_DNA"/>
</dbReference>
<dbReference type="SUPFAM" id="SSF52540">
    <property type="entry name" value="P-loop containing nucleoside triphosphate hydrolases"/>
    <property type="match status" value="1"/>
</dbReference>
<evidence type="ECO:0000256" key="1">
    <source>
        <dbReference type="ARBA" id="ARBA00022741"/>
    </source>
</evidence>
<organism evidence="12 13">
    <name type="scientific">Zostera marina</name>
    <name type="common">Eelgrass</name>
    <dbReference type="NCBI Taxonomy" id="29655"/>
    <lineage>
        <taxon>Eukaryota</taxon>
        <taxon>Viridiplantae</taxon>
        <taxon>Streptophyta</taxon>
        <taxon>Embryophyta</taxon>
        <taxon>Tracheophyta</taxon>
        <taxon>Spermatophyta</taxon>
        <taxon>Magnoliopsida</taxon>
        <taxon>Liliopsida</taxon>
        <taxon>Zosteraceae</taxon>
        <taxon>Zostera</taxon>
    </lineage>
</organism>
<evidence type="ECO:0000259" key="10">
    <source>
        <dbReference type="Pfam" id="PF05970"/>
    </source>
</evidence>
<evidence type="ECO:0000256" key="9">
    <source>
        <dbReference type="RuleBase" id="RU363044"/>
    </source>
</evidence>
<evidence type="ECO:0000256" key="6">
    <source>
        <dbReference type="ARBA" id="ARBA00023125"/>
    </source>
</evidence>
<proteinExistence type="inferred from homology"/>
<dbReference type="Pfam" id="PF05970">
    <property type="entry name" value="PIF1"/>
    <property type="match status" value="1"/>
</dbReference>
<keyword evidence="7 9" id="KW-0234">DNA repair</keyword>
<dbReference type="Gene3D" id="3.40.50.300">
    <property type="entry name" value="P-loop containing nucleotide triphosphate hydrolases"/>
    <property type="match status" value="2"/>
</dbReference>
<dbReference type="PANTHER" id="PTHR47642">
    <property type="entry name" value="ATP-DEPENDENT DNA HELICASE"/>
    <property type="match status" value="1"/>
</dbReference>
<evidence type="ECO:0000313" key="13">
    <source>
        <dbReference type="Proteomes" id="UP000036987"/>
    </source>
</evidence>
<comment type="similarity">
    <text evidence="9">Belongs to the helicase family.</text>
</comment>
<comment type="caution">
    <text evidence="12">The sequence shown here is derived from an EMBL/GenBank/DDBJ whole genome shotgun (WGS) entry which is preliminary data.</text>
</comment>
<dbReference type="AlphaFoldDB" id="A0A0K9P8F6"/>
<comment type="catalytic activity">
    <reaction evidence="9">
        <text>ATP + H2O = ADP + phosphate + H(+)</text>
        <dbReference type="Rhea" id="RHEA:13065"/>
        <dbReference type="ChEBI" id="CHEBI:15377"/>
        <dbReference type="ChEBI" id="CHEBI:15378"/>
        <dbReference type="ChEBI" id="CHEBI:30616"/>
        <dbReference type="ChEBI" id="CHEBI:43474"/>
        <dbReference type="ChEBI" id="CHEBI:456216"/>
        <dbReference type="EC" id="5.6.2.3"/>
    </reaction>
</comment>
<gene>
    <name evidence="12" type="ORF">ZOSMA_32G00380</name>
</gene>
<dbReference type="Proteomes" id="UP000036987">
    <property type="component" value="Unassembled WGS sequence"/>
</dbReference>
<dbReference type="EC" id="5.6.2.3" evidence="9"/>
<keyword evidence="1 9" id="KW-0547">Nucleotide-binding</keyword>
<evidence type="ECO:0000313" key="12">
    <source>
        <dbReference type="EMBL" id="KMZ65254.1"/>
    </source>
</evidence>
<dbReference type="InterPro" id="IPR027417">
    <property type="entry name" value="P-loop_NTPase"/>
</dbReference>
<feature type="domain" description="DNA helicase Pif1-like DEAD-box helicase" evidence="10">
    <location>
        <begin position="19"/>
        <end position="97"/>
    </location>
</feature>
<keyword evidence="9" id="KW-0233">DNA recombination</keyword>
<comment type="cofactor">
    <cofactor evidence="9">
        <name>Mg(2+)</name>
        <dbReference type="ChEBI" id="CHEBI:18420"/>
    </cofactor>
</comment>
<keyword evidence="13" id="KW-1185">Reference proteome</keyword>
<dbReference type="GO" id="GO:0016887">
    <property type="term" value="F:ATP hydrolysis activity"/>
    <property type="evidence" value="ECO:0007669"/>
    <property type="project" value="RHEA"/>
</dbReference>
<dbReference type="GO" id="GO:0005524">
    <property type="term" value="F:ATP binding"/>
    <property type="evidence" value="ECO:0007669"/>
    <property type="project" value="UniProtKB-KW"/>
</dbReference>
<keyword evidence="4 9" id="KW-0347">Helicase</keyword>
<dbReference type="InterPro" id="IPR051055">
    <property type="entry name" value="PIF1_helicase"/>
</dbReference>
<keyword evidence="6" id="KW-0238">DNA-binding</keyword>
<keyword evidence="5 9" id="KW-0067">ATP-binding</keyword>
<keyword evidence="3 9" id="KW-0378">Hydrolase</keyword>
<dbReference type="GO" id="GO:0000723">
    <property type="term" value="P:telomere maintenance"/>
    <property type="evidence" value="ECO:0007669"/>
    <property type="project" value="InterPro"/>
</dbReference>
<accession>A0A0K9P8F6</accession>
<keyword evidence="8" id="KW-0413">Isomerase</keyword>
<evidence type="ECO:0000259" key="11">
    <source>
        <dbReference type="Pfam" id="PF21530"/>
    </source>
</evidence>
<evidence type="ECO:0000256" key="2">
    <source>
        <dbReference type="ARBA" id="ARBA00022763"/>
    </source>
</evidence>
<dbReference type="GO" id="GO:0006281">
    <property type="term" value="P:DNA repair"/>
    <property type="evidence" value="ECO:0007669"/>
    <property type="project" value="UniProtKB-KW"/>
</dbReference>
<dbReference type="GO" id="GO:0043139">
    <property type="term" value="F:5'-3' DNA helicase activity"/>
    <property type="evidence" value="ECO:0007669"/>
    <property type="project" value="UniProtKB-EC"/>
</dbReference>
<feature type="domain" description="DNA helicase Pif1-like 2B" evidence="11">
    <location>
        <begin position="170"/>
        <end position="206"/>
    </location>
</feature>
<dbReference type="InterPro" id="IPR049163">
    <property type="entry name" value="Pif1-like_2B_dom"/>
</dbReference>
<sequence>MSMIDGKLKSSKAVLSITIRKSDYKGDKPWEGIQLIVSGDFFQLPPINAPNPRNEFAFESVCWETRFDIQMELTHVYRRQCDSQLIEFLEGIRRGQVDRDNKNFKRLINGTTFVNGVSDEIDQETRLFPKTDDVKRVNHDRLKSLGKEVVRFSAVDKSSSPWLHQLKYQIAPDELEIYEGARVMLITKIDQAIKLVNGATGVVTGFKGGSLLSSENNPDGMVSTVRFDSGLEVALDVEKWDIMEGSEVKAFRRQVPLILE</sequence>
<dbReference type="Pfam" id="PF21530">
    <property type="entry name" value="Pif1_2B_dom"/>
    <property type="match status" value="1"/>
</dbReference>
<evidence type="ECO:0000256" key="4">
    <source>
        <dbReference type="ARBA" id="ARBA00022806"/>
    </source>
</evidence>
<evidence type="ECO:0000256" key="7">
    <source>
        <dbReference type="ARBA" id="ARBA00023204"/>
    </source>
</evidence>
<reference evidence="13" key="1">
    <citation type="journal article" date="2016" name="Nature">
        <title>The genome of the seagrass Zostera marina reveals angiosperm adaptation to the sea.</title>
        <authorList>
            <person name="Olsen J.L."/>
            <person name="Rouze P."/>
            <person name="Verhelst B."/>
            <person name="Lin Y.-C."/>
            <person name="Bayer T."/>
            <person name="Collen J."/>
            <person name="Dattolo E."/>
            <person name="De Paoli E."/>
            <person name="Dittami S."/>
            <person name="Maumus F."/>
            <person name="Michel G."/>
            <person name="Kersting A."/>
            <person name="Lauritano C."/>
            <person name="Lohaus R."/>
            <person name="Toepel M."/>
            <person name="Tonon T."/>
            <person name="Vanneste K."/>
            <person name="Amirebrahimi M."/>
            <person name="Brakel J."/>
            <person name="Bostroem C."/>
            <person name="Chovatia M."/>
            <person name="Grimwood J."/>
            <person name="Jenkins J.W."/>
            <person name="Jueterbock A."/>
            <person name="Mraz A."/>
            <person name="Stam W.T."/>
            <person name="Tice H."/>
            <person name="Bornberg-Bauer E."/>
            <person name="Green P.J."/>
            <person name="Pearson G.A."/>
            <person name="Procaccini G."/>
            <person name="Duarte C.M."/>
            <person name="Schmutz J."/>
            <person name="Reusch T.B.H."/>
            <person name="Van de Peer Y."/>
        </authorList>
    </citation>
    <scope>NUCLEOTIDE SEQUENCE [LARGE SCALE GENOMIC DNA]</scope>
    <source>
        <strain evidence="13">cv. Finnish</strain>
    </source>
</reference>
<name>A0A0K9P8F6_ZOSMR</name>
<dbReference type="InterPro" id="IPR010285">
    <property type="entry name" value="DNA_helicase_pif1-like_DEAD"/>
</dbReference>
<dbReference type="GO" id="GO:0006310">
    <property type="term" value="P:DNA recombination"/>
    <property type="evidence" value="ECO:0007669"/>
    <property type="project" value="UniProtKB-KW"/>
</dbReference>
<evidence type="ECO:0000256" key="5">
    <source>
        <dbReference type="ARBA" id="ARBA00022840"/>
    </source>
</evidence>
<evidence type="ECO:0000256" key="3">
    <source>
        <dbReference type="ARBA" id="ARBA00022801"/>
    </source>
</evidence>